<comment type="caution">
    <text evidence="4">The sequence shown here is derived from an EMBL/GenBank/DDBJ whole genome shotgun (WGS) entry which is preliminary data.</text>
</comment>
<evidence type="ECO:0000259" key="3">
    <source>
        <dbReference type="PROSITE" id="PS50158"/>
    </source>
</evidence>
<dbReference type="InterPro" id="IPR025306">
    <property type="entry name" value="Zn-bnd_dom_prob"/>
</dbReference>
<dbReference type="SMART" id="SM00343">
    <property type="entry name" value="ZnF_C2HC"/>
    <property type="match status" value="2"/>
</dbReference>
<feature type="compositionally biased region" description="Basic and acidic residues" evidence="2">
    <location>
        <begin position="125"/>
        <end position="137"/>
    </location>
</feature>
<feature type="compositionally biased region" description="Gly residues" evidence="2">
    <location>
        <begin position="100"/>
        <end position="110"/>
    </location>
</feature>
<evidence type="ECO:0000313" key="4">
    <source>
        <dbReference type="EMBL" id="GFH46672.1"/>
    </source>
</evidence>
<dbReference type="Proteomes" id="UP001054902">
    <property type="component" value="Unassembled WGS sequence"/>
</dbReference>
<dbReference type="InterPro" id="IPR036875">
    <property type="entry name" value="Znf_CCHC_sf"/>
</dbReference>
<feature type="domain" description="CCHC-type" evidence="3">
    <location>
        <begin position="116"/>
        <end position="131"/>
    </location>
</feature>
<protein>
    <recommendedName>
        <fullName evidence="3">CCHC-type domain-containing protein</fullName>
    </recommendedName>
</protein>
<dbReference type="PANTHER" id="PTHR23002">
    <property type="entry name" value="ZINC FINGER CCHC DOMAIN CONTAINING PROTEIN"/>
    <property type="match status" value="1"/>
</dbReference>
<accession>A0AAD3CIG4</accession>
<keyword evidence="1" id="KW-0863">Zinc-finger</keyword>
<dbReference type="AlphaFoldDB" id="A0AAD3CIG4"/>
<keyword evidence="5" id="KW-1185">Reference proteome</keyword>
<dbReference type="Pfam" id="PF13451">
    <property type="entry name" value="zf_Tbcl"/>
    <property type="match status" value="1"/>
</dbReference>
<evidence type="ECO:0000256" key="1">
    <source>
        <dbReference type="PROSITE-ProRule" id="PRU00047"/>
    </source>
</evidence>
<feature type="region of interest" description="Disordered" evidence="2">
    <location>
        <begin position="123"/>
        <end position="188"/>
    </location>
</feature>
<feature type="compositionally biased region" description="Low complexity" evidence="2">
    <location>
        <begin position="1"/>
        <end position="13"/>
    </location>
</feature>
<dbReference type="PROSITE" id="PS50158">
    <property type="entry name" value="ZF_CCHC"/>
    <property type="match status" value="2"/>
</dbReference>
<reference evidence="4 5" key="1">
    <citation type="journal article" date="2021" name="Sci. Rep.">
        <title>The genome of the diatom Chaetoceros tenuissimus carries an ancient integrated fragment of an extant virus.</title>
        <authorList>
            <person name="Hongo Y."/>
            <person name="Kimura K."/>
            <person name="Takaki Y."/>
            <person name="Yoshida Y."/>
            <person name="Baba S."/>
            <person name="Kobayashi G."/>
            <person name="Nagasaki K."/>
            <person name="Hano T."/>
            <person name="Tomaru Y."/>
        </authorList>
    </citation>
    <scope>NUCLEOTIDE SEQUENCE [LARGE SCALE GENOMIC DNA]</scope>
    <source>
        <strain evidence="4 5">NIES-3715</strain>
    </source>
</reference>
<organism evidence="4 5">
    <name type="scientific">Chaetoceros tenuissimus</name>
    <dbReference type="NCBI Taxonomy" id="426638"/>
    <lineage>
        <taxon>Eukaryota</taxon>
        <taxon>Sar</taxon>
        <taxon>Stramenopiles</taxon>
        <taxon>Ochrophyta</taxon>
        <taxon>Bacillariophyta</taxon>
        <taxon>Coscinodiscophyceae</taxon>
        <taxon>Chaetocerotophycidae</taxon>
        <taxon>Chaetocerotales</taxon>
        <taxon>Chaetocerotaceae</taxon>
        <taxon>Chaetoceros</taxon>
    </lineage>
</organism>
<gene>
    <name evidence="4" type="ORF">CTEN210_03146</name>
</gene>
<keyword evidence="1" id="KW-0479">Metal-binding</keyword>
<dbReference type="GO" id="GO:0003676">
    <property type="term" value="F:nucleic acid binding"/>
    <property type="evidence" value="ECO:0007669"/>
    <property type="project" value="InterPro"/>
</dbReference>
<sequence>MSDSDSASAASSDVEQPVVQDNSDEVPVSKKRAASLDHPPVAPEAEEGGFTDETLQCRDCEGDFVFSAEEQAFHAEKGFENKPVRCKDCRSAKKQRMNGGDRGGARGGYGGGDRSCYNCGQSGHISRDCSEPRKERSFGGGDRSCYNCGQSGHISRDCSEPRKERSFGGRGGSRGRGGGRGRGRGRGY</sequence>
<feature type="domain" description="CCHC-type" evidence="3">
    <location>
        <begin position="145"/>
        <end position="160"/>
    </location>
</feature>
<proteinExistence type="predicted"/>
<feature type="region of interest" description="Disordered" evidence="2">
    <location>
        <begin position="1"/>
        <end position="52"/>
    </location>
</feature>
<dbReference type="InterPro" id="IPR001878">
    <property type="entry name" value="Znf_CCHC"/>
</dbReference>
<evidence type="ECO:0000256" key="2">
    <source>
        <dbReference type="SAM" id="MobiDB-lite"/>
    </source>
</evidence>
<feature type="compositionally biased region" description="Basic and acidic residues" evidence="2">
    <location>
        <begin position="154"/>
        <end position="167"/>
    </location>
</feature>
<dbReference type="Gene3D" id="4.10.60.10">
    <property type="entry name" value="Zinc finger, CCHC-type"/>
    <property type="match status" value="2"/>
</dbReference>
<dbReference type="Pfam" id="PF00098">
    <property type="entry name" value="zf-CCHC"/>
    <property type="match status" value="2"/>
</dbReference>
<dbReference type="SUPFAM" id="SSF57756">
    <property type="entry name" value="Retrovirus zinc finger-like domains"/>
    <property type="match status" value="1"/>
</dbReference>
<feature type="region of interest" description="Disordered" evidence="2">
    <location>
        <begin position="91"/>
        <end position="110"/>
    </location>
</feature>
<keyword evidence="1" id="KW-0862">Zinc</keyword>
<feature type="compositionally biased region" description="Basic residues" evidence="2">
    <location>
        <begin position="177"/>
        <end position="188"/>
    </location>
</feature>
<dbReference type="EMBL" id="BLLK01000022">
    <property type="protein sequence ID" value="GFH46672.1"/>
    <property type="molecule type" value="Genomic_DNA"/>
</dbReference>
<evidence type="ECO:0000313" key="5">
    <source>
        <dbReference type="Proteomes" id="UP001054902"/>
    </source>
</evidence>
<dbReference type="InterPro" id="IPR051714">
    <property type="entry name" value="Znf_CCHC_NABP"/>
</dbReference>
<name>A0AAD3CIG4_9STRA</name>
<dbReference type="GO" id="GO:0008270">
    <property type="term" value="F:zinc ion binding"/>
    <property type="evidence" value="ECO:0007669"/>
    <property type="project" value="UniProtKB-KW"/>
</dbReference>